<dbReference type="GO" id="GO:0015074">
    <property type="term" value="P:DNA integration"/>
    <property type="evidence" value="ECO:0007669"/>
    <property type="project" value="InterPro"/>
</dbReference>
<dbReference type="GO" id="GO:0003676">
    <property type="term" value="F:nucleic acid binding"/>
    <property type="evidence" value="ECO:0007669"/>
    <property type="project" value="InterPro"/>
</dbReference>
<feature type="domain" description="Integrase catalytic" evidence="1">
    <location>
        <begin position="93"/>
        <end position="254"/>
    </location>
</feature>
<dbReference type="RefSeq" id="XP_031560474.1">
    <property type="nucleotide sequence ID" value="XM_031704614.1"/>
</dbReference>
<evidence type="ECO:0000259" key="1">
    <source>
        <dbReference type="PROSITE" id="PS50994"/>
    </source>
</evidence>
<dbReference type="GeneID" id="116296575"/>
<dbReference type="Gene3D" id="3.30.420.10">
    <property type="entry name" value="Ribonuclease H-like superfamily/Ribonuclease H"/>
    <property type="match status" value="1"/>
</dbReference>
<dbReference type="PANTHER" id="PTHR37984:SF8">
    <property type="entry name" value="CCHC-TYPE DOMAIN-CONTAINING PROTEIN"/>
    <property type="match status" value="1"/>
</dbReference>
<dbReference type="AlphaFoldDB" id="A0A6P8HVN6"/>
<dbReference type="Proteomes" id="UP000515163">
    <property type="component" value="Unplaced"/>
</dbReference>
<dbReference type="Pfam" id="PF17921">
    <property type="entry name" value="Integrase_H2C2"/>
    <property type="match status" value="1"/>
</dbReference>
<organism evidence="2 3">
    <name type="scientific">Actinia tenebrosa</name>
    <name type="common">Australian red waratah sea anemone</name>
    <dbReference type="NCBI Taxonomy" id="6105"/>
    <lineage>
        <taxon>Eukaryota</taxon>
        <taxon>Metazoa</taxon>
        <taxon>Cnidaria</taxon>
        <taxon>Anthozoa</taxon>
        <taxon>Hexacorallia</taxon>
        <taxon>Actiniaria</taxon>
        <taxon>Actiniidae</taxon>
        <taxon>Actinia</taxon>
    </lineage>
</organism>
<accession>A0A6P8HVN6</accession>
<dbReference type="SUPFAM" id="SSF53098">
    <property type="entry name" value="Ribonuclease H-like"/>
    <property type="match status" value="1"/>
</dbReference>
<dbReference type="Gene3D" id="1.10.340.70">
    <property type="match status" value="1"/>
</dbReference>
<dbReference type="InParanoid" id="A0A6P8HVN6"/>
<proteinExistence type="predicted"/>
<dbReference type="PANTHER" id="PTHR37984">
    <property type="entry name" value="PROTEIN CBG26694"/>
    <property type="match status" value="1"/>
</dbReference>
<feature type="non-terminal residue" evidence="3">
    <location>
        <position position="292"/>
    </location>
</feature>
<keyword evidence="2" id="KW-1185">Reference proteome</keyword>
<sequence>MVAPYHSYRDELSVYDGLVFRGERLLTPKSMRQTMKQQLHSSHIRVNACLRRVGECLFWPGMTSGIKQCISQCEACITYGAKQQRETLMSHEIAERPWEKIGADLFTIDGKDYLVMVDYFSNFWEIDHLPDTKASTIIRQMKRHFARQGIPDIVISDNGPQFSSDKFKAFTSAWGFDHCPGSPGHQQSNGKAEATVKEAKRLLKKAKETGGDLYLALLAHRNTPTVSMDSSPEQRLIGRRCQTQLPTTRQLLKPQTVRPKFVKRETKAKQLKQAKYYDRGARDLMPLEVGDV</sequence>
<evidence type="ECO:0000313" key="2">
    <source>
        <dbReference type="Proteomes" id="UP000515163"/>
    </source>
</evidence>
<dbReference type="KEGG" id="aten:116296575"/>
<dbReference type="PROSITE" id="PS50994">
    <property type="entry name" value="INTEGRASE"/>
    <property type="match status" value="1"/>
</dbReference>
<dbReference type="FunFam" id="3.30.420.10:FF:000063">
    <property type="entry name" value="Retrovirus-related Pol polyprotein from transposon 297-like Protein"/>
    <property type="match status" value="1"/>
</dbReference>
<dbReference type="InterPro" id="IPR036397">
    <property type="entry name" value="RNaseH_sf"/>
</dbReference>
<dbReference type="FunFam" id="1.10.340.70:FF:000003">
    <property type="entry name" value="Protein CBG25708"/>
    <property type="match status" value="1"/>
</dbReference>
<evidence type="ECO:0000313" key="3">
    <source>
        <dbReference type="RefSeq" id="XP_031560474.1"/>
    </source>
</evidence>
<dbReference type="InterPro" id="IPR012337">
    <property type="entry name" value="RNaseH-like_sf"/>
</dbReference>
<dbReference type="OrthoDB" id="5987417at2759"/>
<dbReference type="Pfam" id="PF00665">
    <property type="entry name" value="rve"/>
    <property type="match status" value="1"/>
</dbReference>
<reference evidence="3" key="1">
    <citation type="submission" date="2025-08" db="UniProtKB">
        <authorList>
            <consortium name="RefSeq"/>
        </authorList>
    </citation>
    <scope>IDENTIFICATION</scope>
    <source>
        <tissue evidence="3">Tentacle</tissue>
    </source>
</reference>
<gene>
    <name evidence="3" type="primary">LOC116296575</name>
</gene>
<dbReference type="InterPro" id="IPR050951">
    <property type="entry name" value="Retrovirus_Pol_polyprotein"/>
</dbReference>
<dbReference type="InterPro" id="IPR041588">
    <property type="entry name" value="Integrase_H2C2"/>
</dbReference>
<dbReference type="InterPro" id="IPR001584">
    <property type="entry name" value="Integrase_cat-core"/>
</dbReference>
<protein>
    <submittedName>
        <fullName evidence="3">Uncharacterized protein K02A2.6-like</fullName>
    </submittedName>
</protein>
<name>A0A6P8HVN6_ACTTE</name>